<dbReference type="Gene3D" id="3.30.710.10">
    <property type="entry name" value="Potassium Channel Kv1.1, Chain A"/>
    <property type="match status" value="1"/>
</dbReference>
<proteinExistence type="predicted"/>
<feature type="region of interest" description="Disordered" evidence="1">
    <location>
        <begin position="843"/>
        <end position="884"/>
    </location>
</feature>
<feature type="compositionally biased region" description="Basic and acidic residues" evidence="1">
    <location>
        <begin position="1206"/>
        <end position="1219"/>
    </location>
</feature>
<feature type="region of interest" description="Disordered" evidence="1">
    <location>
        <begin position="582"/>
        <end position="661"/>
    </location>
</feature>
<dbReference type="PANTHER" id="PTHR47369">
    <property type="entry name" value="BTB/POZ DOMAIN-CONTAINING PROTEIN"/>
    <property type="match status" value="1"/>
</dbReference>
<feature type="domain" description="BTB" evidence="3">
    <location>
        <begin position="1244"/>
        <end position="1306"/>
    </location>
</feature>
<dbReference type="SUPFAM" id="SSF57362">
    <property type="entry name" value="BPTI-like"/>
    <property type="match status" value="1"/>
</dbReference>
<keyword evidence="2" id="KW-0472">Membrane</keyword>
<feature type="compositionally biased region" description="Low complexity" evidence="1">
    <location>
        <begin position="28"/>
        <end position="43"/>
    </location>
</feature>
<feature type="compositionally biased region" description="Polar residues" evidence="1">
    <location>
        <begin position="502"/>
        <end position="524"/>
    </location>
</feature>
<evidence type="ECO:0000313" key="4">
    <source>
        <dbReference type="EMBL" id="TPX39112.1"/>
    </source>
</evidence>
<dbReference type="Proteomes" id="UP000317494">
    <property type="component" value="Unassembled WGS sequence"/>
</dbReference>
<dbReference type="Gene3D" id="4.10.410.10">
    <property type="entry name" value="Pancreatic trypsin inhibitor Kunitz domain"/>
    <property type="match status" value="1"/>
</dbReference>
<feature type="compositionally biased region" description="Polar residues" evidence="1">
    <location>
        <begin position="191"/>
        <end position="202"/>
    </location>
</feature>
<organism evidence="4 5">
    <name type="scientific">Synchytrium endobioticum</name>
    <dbReference type="NCBI Taxonomy" id="286115"/>
    <lineage>
        <taxon>Eukaryota</taxon>
        <taxon>Fungi</taxon>
        <taxon>Fungi incertae sedis</taxon>
        <taxon>Chytridiomycota</taxon>
        <taxon>Chytridiomycota incertae sedis</taxon>
        <taxon>Chytridiomycetes</taxon>
        <taxon>Synchytriales</taxon>
        <taxon>Synchytriaceae</taxon>
        <taxon>Synchytrium</taxon>
    </lineage>
</organism>
<dbReference type="InterPro" id="IPR000210">
    <property type="entry name" value="BTB/POZ_dom"/>
</dbReference>
<dbReference type="InterPro" id="IPR036880">
    <property type="entry name" value="Kunitz_BPTI_sf"/>
</dbReference>
<feature type="transmembrane region" description="Helical" evidence="2">
    <location>
        <begin position="129"/>
        <end position="155"/>
    </location>
</feature>
<feature type="region of interest" description="Disordered" evidence="1">
    <location>
        <begin position="725"/>
        <end position="746"/>
    </location>
</feature>
<feature type="region of interest" description="Disordered" evidence="1">
    <location>
        <begin position="1181"/>
        <end position="1219"/>
    </location>
</feature>
<evidence type="ECO:0000259" key="3">
    <source>
        <dbReference type="PROSITE" id="PS50097"/>
    </source>
</evidence>
<feature type="compositionally biased region" description="Acidic residues" evidence="1">
    <location>
        <begin position="1513"/>
        <end position="1532"/>
    </location>
</feature>
<dbReference type="InterPro" id="IPR011333">
    <property type="entry name" value="SKP1/BTB/POZ_sf"/>
</dbReference>
<feature type="compositionally biased region" description="Low complexity" evidence="1">
    <location>
        <begin position="955"/>
        <end position="964"/>
    </location>
</feature>
<dbReference type="EMBL" id="QEAN01000366">
    <property type="protein sequence ID" value="TPX39112.1"/>
    <property type="molecule type" value="Genomic_DNA"/>
</dbReference>
<feature type="region of interest" description="Disordered" evidence="1">
    <location>
        <begin position="162"/>
        <end position="202"/>
    </location>
</feature>
<dbReference type="VEuPathDB" id="FungiDB:SeMB42_g06467"/>
<feature type="region of interest" description="Disordered" evidence="1">
    <location>
        <begin position="502"/>
        <end position="526"/>
    </location>
</feature>
<feature type="compositionally biased region" description="Basic and acidic residues" evidence="1">
    <location>
        <begin position="400"/>
        <end position="411"/>
    </location>
</feature>
<feature type="compositionally biased region" description="Polar residues" evidence="1">
    <location>
        <begin position="916"/>
        <end position="931"/>
    </location>
</feature>
<comment type="caution">
    <text evidence="4">The sequence shown here is derived from an EMBL/GenBank/DDBJ whole genome shotgun (WGS) entry which is preliminary data.</text>
</comment>
<feature type="compositionally biased region" description="Polar residues" evidence="1">
    <location>
        <begin position="626"/>
        <end position="656"/>
    </location>
</feature>
<evidence type="ECO:0000256" key="2">
    <source>
        <dbReference type="SAM" id="Phobius"/>
    </source>
</evidence>
<feature type="region of interest" description="Disordered" evidence="1">
    <location>
        <begin position="1507"/>
        <end position="1532"/>
    </location>
</feature>
<sequence length="1790" mass="195034">MAATTSSSNHLAAPPTNPTTSSHWRQRTSTTVSSADSTISSSSFPPVHSGVNPFATVPYVSFDRSFEAPSATSTSPHIVINIMPTSTITTPAASEIFPVEFDVNGNIPGKIISSNQDSLDPSRYNNNPLFIATIVTAITSVVFGIIIIALLRALYLSHVHQHGRPTKGSNDHDDESTPLEKNDTSLDPIRSASTKVSTKGPNHQYNIVDMKRSKTLELQRINYTRHNTLPWSVSSASTASPTATVAANDNSATDETIGRVSYESELASTLARNHTALYAPNSNYYRKAATPPSSGNMLNAIGDSLKRSWSRKFGKKVHEKNVDAATLVVPDDGNKKAKNGKTAPSPVGDVAPHLTYGLLLQQQQRLAMVGYGESPPPPSPRKDGHHGDLSISVKQAGENGDCRISKTDETLKSPSSDDTVGKRKTKSTVLRVNTKKRNDDQQQKNHAGNNPETLGRSGSNASAIYVPTSAVARLYAENSEVWVDTMERDRKVRLAVADTLNSTKRNNSDGSCKSKSNGQATITADSAMPITASNSRASLAVPHPLPNDQRVSKSSVITENRLGSFSYEHIRSVLLSLKAGEDSKDDNIVGGSNSASRSGSFSTIGASEESMTQRLKQAADGMITPTDKTPSQPTASNVTRPSPNRSSTIKTPTALSKASRRPSLSIVTTIDISPPRITTADSDFSGTSTAVAREKSCVDSAIGSGSDVSSSSSLYFNMVASAAASRRPSSVSTTRSNTSTSTVSSLATATTAYSGAGKQPRSRLHAAAYETNNSPRRSAPGSPIHSGIVPPFNSPLSGVHGLWRLNSHSNGIISTATSIDSPTKNSMVVTNLTPKNPTIHKLISPVPHRGNSLDLSRNVRKSTSPQPPLAGGNHSNLTSSGTGGLAEGVRRQLMAWSMSTTSTASLLHDFVHTVAGNSSHQSEPQKQQEAGSSFWLDEQDSSAEKNRASAKTHVSSSSGDSESSILYKKHGKIGHGERSRPKPPSQSDPRCSMIESKCDGTKTEAGFMYDQAKQKCISISYSSCDGPAPFSSNDDCLSICQPYGRIRPPSSMHDPVLQGSSCRVGPCQAGEICVETLQNCIREPCPQHECIPVESYRNSLLYERTISDEGHLSGLLGVVAFRAAFVSSPLISFFTRPSALYINIQIGDSRQDPGTTEAMDDLLQVLSARDALMVIERQLEEQEEDAVGDHGVLSRPPPRPGSPRPFDAHTSHTEPHVDRLHKLQSLRRMSNVLYRHGFLSGMYSDVTVRALRHEWKLHKLILCNNDYFQAMLTGGWTEKDRTLIDIQFDDPNITVEAITIVLARTYGHFEMSISNTNVCALLATGAFFGYLSFADSLHYGAYSDIIIDACFTKLCREGYDELKAVLIELPLQWLERLLAADCFYVPSELHRYHFIKEIIAKRRLLNVDGISPNSNDVFVSTPSSTSLNMPIVNNSHTRGMLTRYPSSDSYLSPKMTRVDTAVKPSSASINAPPAAVLFGPLNGVEYGAKLDSLLPGESSTVINYNNRFSDAENSSDETESNDESFMSSDDEGTTTLSSMWKVDESDPYQRILGHAIIFAHLKPEDLLAIKDVPEQVLQHALSNIRHPRLTRSITDVPKSRICLVNNQDVVIVPSDDTDQIGGRRLCDVLANPIYAHSMVRYPPFRFSAEFSDLRRLHRESRFYSKTTYYAGSTWVVYLQKIVVDGIPKLGIYLQRWAPGDGDAPDSILSLGSHGLSHYSDRRLECKVFFRMYIYFGSSKIRCYVLESKPDAFKNTQSWGWRSNRLFKDALFVEMPHKNESMRCCIVMGMV</sequence>
<evidence type="ECO:0000256" key="1">
    <source>
        <dbReference type="SAM" id="MobiDB-lite"/>
    </source>
</evidence>
<dbReference type="SUPFAM" id="SSF54695">
    <property type="entry name" value="POZ domain"/>
    <property type="match status" value="1"/>
</dbReference>
<dbReference type="STRING" id="286115.A0A507CHP9"/>
<dbReference type="GO" id="GO:0004867">
    <property type="term" value="F:serine-type endopeptidase inhibitor activity"/>
    <property type="evidence" value="ECO:0007669"/>
    <property type="project" value="InterPro"/>
</dbReference>
<feature type="region of interest" description="Disordered" evidence="1">
    <location>
        <begin position="369"/>
        <end position="460"/>
    </location>
</feature>
<reference evidence="4 5" key="1">
    <citation type="journal article" date="2019" name="Sci. Rep.">
        <title>Comparative genomics of chytrid fungi reveal insights into the obligate biotrophic and pathogenic lifestyle of Synchytrium endobioticum.</title>
        <authorList>
            <person name="van de Vossenberg B.T.L.H."/>
            <person name="Warris S."/>
            <person name="Nguyen H.D.T."/>
            <person name="van Gent-Pelzer M.P.E."/>
            <person name="Joly D.L."/>
            <person name="van de Geest H.C."/>
            <person name="Bonants P.J.M."/>
            <person name="Smith D.S."/>
            <person name="Levesque C.A."/>
            <person name="van der Lee T.A.J."/>
        </authorList>
    </citation>
    <scope>NUCLEOTIDE SEQUENCE [LARGE SCALE GENOMIC DNA]</scope>
    <source>
        <strain evidence="4 5">MB42</strain>
    </source>
</reference>
<evidence type="ECO:0000313" key="5">
    <source>
        <dbReference type="Proteomes" id="UP000317494"/>
    </source>
</evidence>
<feature type="region of interest" description="Disordered" evidence="1">
    <location>
        <begin position="916"/>
        <end position="994"/>
    </location>
</feature>
<keyword evidence="2" id="KW-0812">Transmembrane</keyword>
<keyword evidence="2" id="KW-1133">Transmembrane helix</keyword>
<keyword evidence="5" id="KW-1185">Reference proteome</keyword>
<gene>
    <name evidence="4" type="ORF">SeMB42_g06467</name>
</gene>
<feature type="region of interest" description="Disordered" evidence="1">
    <location>
        <begin position="330"/>
        <end position="349"/>
    </location>
</feature>
<dbReference type="PANTHER" id="PTHR47369:SF1">
    <property type="entry name" value="BTB_POZ DOMAIN-CONTAINING PROTEIN"/>
    <property type="match status" value="1"/>
</dbReference>
<dbReference type="PROSITE" id="PS50097">
    <property type="entry name" value="BTB"/>
    <property type="match status" value="1"/>
</dbReference>
<feature type="compositionally biased region" description="Polar residues" evidence="1">
    <location>
        <begin position="603"/>
        <end position="615"/>
    </location>
</feature>
<protein>
    <recommendedName>
        <fullName evidence="3">BTB domain-containing protein</fullName>
    </recommendedName>
</protein>
<dbReference type="SMART" id="SM00225">
    <property type="entry name" value="BTB"/>
    <property type="match status" value="1"/>
</dbReference>
<feature type="compositionally biased region" description="Polar residues" evidence="1">
    <location>
        <begin position="1"/>
        <end position="10"/>
    </location>
</feature>
<accession>A0A507CHP9</accession>
<feature type="compositionally biased region" description="Polar residues" evidence="1">
    <location>
        <begin position="444"/>
        <end position="460"/>
    </location>
</feature>
<feature type="compositionally biased region" description="Low complexity" evidence="1">
    <location>
        <begin position="590"/>
        <end position="602"/>
    </location>
</feature>
<feature type="region of interest" description="Disordered" evidence="1">
    <location>
        <begin position="1"/>
        <end position="44"/>
    </location>
</feature>
<name>A0A507CHP9_9FUNG</name>